<evidence type="ECO:0000259" key="9">
    <source>
        <dbReference type="Pfam" id="PF01850"/>
    </source>
</evidence>
<dbReference type="RefSeq" id="WP_189486440.1">
    <property type="nucleotide sequence ID" value="NZ_BMZB01000002.1"/>
</dbReference>
<dbReference type="CDD" id="cd09871">
    <property type="entry name" value="PIN_MtVapC28-VapC30-like"/>
    <property type="match status" value="1"/>
</dbReference>
<evidence type="ECO:0000256" key="8">
    <source>
        <dbReference type="HAMAP-Rule" id="MF_00265"/>
    </source>
</evidence>
<reference evidence="10" key="1">
    <citation type="journal article" date="2014" name="Int. J. Syst. Evol. Microbiol.">
        <title>Complete genome sequence of Corynebacterium casei LMG S-19264T (=DSM 44701T), isolated from a smear-ripened cheese.</title>
        <authorList>
            <consortium name="US DOE Joint Genome Institute (JGI-PGF)"/>
            <person name="Walter F."/>
            <person name="Albersmeier A."/>
            <person name="Kalinowski J."/>
            <person name="Ruckert C."/>
        </authorList>
    </citation>
    <scope>NUCLEOTIDE SEQUENCE</scope>
    <source>
        <strain evidence="10">KCTC 32296</strain>
    </source>
</reference>
<comment type="caution">
    <text evidence="10">The sequence shown here is derived from an EMBL/GenBank/DDBJ whole genome shotgun (WGS) entry which is preliminary data.</text>
</comment>
<protein>
    <recommendedName>
        <fullName evidence="8">Ribonuclease VapC</fullName>
        <shortName evidence="8">RNase VapC</shortName>
        <ecNumber evidence="8">3.1.-.-</ecNumber>
    </recommendedName>
    <alternativeName>
        <fullName evidence="8">Toxin VapC</fullName>
    </alternativeName>
</protein>
<dbReference type="Proteomes" id="UP000662572">
    <property type="component" value="Unassembled WGS sequence"/>
</dbReference>
<dbReference type="AlphaFoldDB" id="A0A918Q7S2"/>
<dbReference type="GO" id="GO:0004540">
    <property type="term" value="F:RNA nuclease activity"/>
    <property type="evidence" value="ECO:0007669"/>
    <property type="project" value="InterPro"/>
</dbReference>
<keyword evidence="4 8" id="KW-0479">Metal-binding</keyword>
<dbReference type="Pfam" id="PF01850">
    <property type="entry name" value="PIN"/>
    <property type="match status" value="1"/>
</dbReference>
<dbReference type="HAMAP" id="MF_00265">
    <property type="entry name" value="VapC_Nob1"/>
    <property type="match status" value="1"/>
</dbReference>
<evidence type="ECO:0000256" key="4">
    <source>
        <dbReference type="ARBA" id="ARBA00022723"/>
    </source>
</evidence>
<gene>
    <name evidence="8 10" type="primary">vapC</name>
    <name evidence="10" type="ORF">GCM10011273_21580</name>
</gene>
<comment type="function">
    <text evidence="8">Toxic component of a toxin-antitoxin (TA) system. An RNase.</text>
</comment>
<evidence type="ECO:0000313" key="10">
    <source>
        <dbReference type="EMBL" id="GGZ34786.1"/>
    </source>
</evidence>
<keyword evidence="11" id="KW-1185">Reference proteome</keyword>
<dbReference type="PANTHER" id="PTHR33653">
    <property type="entry name" value="RIBONUCLEASE VAPC2"/>
    <property type="match status" value="1"/>
</dbReference>
<accession>A0A918Q7S2</accession>
<evidence type="ECO:0000256" key="2">
    <source>
        <dbReference type="ARBA" id="ARBA00022649"/>
    </source>
</evidence>
<dbReference type="EMBL" id="BMZB01000002">
    <property type="protein sequence ID" value="GGZ34786.1"/>
    <property type="molecule type" value="Genomic_DNA"/>
</dbReference>
<dbReference type="Gene3D" id="3.40.50.1010">
    <property type="entry name" value="5'-nuclease"/>
    <property type="match status" value="1"/>
</dbReference>
<comment type="cofactor">
    <cofactor evidence="1 8">
        <name>Mg(2+)</name>
        <dbReference type="ChEBI" id="CHEBI:18420"/>
    </cofactor>
</comment>
<dbReference type="SUPFAM" id="SSF88723">
    <property type="entry name" value="PIN domain-like"/>
    <property type="match status" value="1"/>
</dbReference>
<comment type="similarity">
    <text evidence="7 8">Belongs to the PINc/VapC protein family.</text>
</comment>
<sequence length="127" mass="13596">MIVVDSSALISIVLKEPAGDACIEVLEAAERLLVSAAILAEVSVVAGHRGFLGDLQTLIDRLDIEIVPADEHVAEMVTAAYMAWGKGRHKASLNLMDCFSYVTAKAYECPLLFVGNDFSQTDVVSAL</sequence>
<evidence type="ECO:0000256" key="7">
    <source>
        <dbReference type="ARBA" id="ARBA00038093"/>
    </source>
</evidence>
<dbReference type="InterPro" id="IPR029060">
    <property type="entry name" value="PIN-like_dom_sf"/>
</dbReference>
<evidence type="ECO:0000313" key="11">
    <source>
        <dbReference type="Proteomes" id="UP000662572"/>
    </source>
</evidence>
<dbReference type="EC" id="3.1.-.-" evidence="8"/>
<feature type="domain" description="PIN" evidence="9">
    <location>
        <begin position="2"/>
        <end position="122"/>
    </location>
</feature>
<keyword evidence="6 8" id="KW-0460">Magnesium</keyword>
<dbReference type="InterPro" id="IPR022907">
    <property type="entry name" value="VapC_family"/>
</dbReference>
<organism evidence="10 11">
    <name type="scientific">Asticcacaulis endophyticus</name>
    <dbReference type="NCBI Taxonomy" id="1395890"/>
    <lineage>
        <taxon>Bacteria</taxon>
        <taxon>Pseudomonadati</taxon>
        <taxon>Pseudomonadota</taxon>
        <taxon>Alphaproteobacteria</taxon>
        <taxon>Caulobacterales</taxon>
        <taxon>Caulobacteraceae</taxon>
        <taxon>Asticcacaulis</taxon>
    </lineage>
</organism>
<dbReference type="GO" id="GO:0090729">
    <property type="term" value="F:toxin activity"/>
    <property type="evidence" value="ECO:0007669"/>
    <property type="project" value="UniProtKB-KW"/>
</dbReference>
<evidence type="ECO:0000256" key="6">
    <source>
        <dbReference type="ARBA" id="ARBA00022842"/>
    </source>
</evidence>
<dbReference type="InterPro" id="IPR002716">
    <property type="entry name" value="PIN_dom"/>
</dbReference>
<keyword evidence="3 8" id="KW-0540">Nuclease</keyword>
<dbReference type="PANTHER" id="PTHR33653:SF1">
    <property type="entry name" value="RIBONUCLEASE VAPC2"/>
    <property type="match status" value="1"/>
</dbReference>
<dbReference type="GO" id="GO:0000287">
    <property type="term" value="F:magnesium ion binding"/>
    <property type="evidence" value="ECO:0007669"/>
    <property type="project" value="UniProtKB-UniRule"/>
</dbReference>
<feature type="binding site" evidence="8">
    <location>
        <position position="5"/>
    </location>
    <ligand>
        <name>Mg(2+)</name>
        <dbReference type="ChEBI" id="CHEBI:18420"/>
    </ligand>
</feature>
<keyword evidence="2 8" id="KW-1277">Toxin-antitoxin system</keyword>
<reference evidence="10" key="2">
    <citation type="submission" date="2020-09" db="EMBL/GenBank/DDBJ databases">
        <authorList>
            <person name="Sun Q."/>
            <person name="Kim S."/>
        </authorList>
    </citation>
    <scope>NUCLEOTIDE SEQUENCE</scope>
    <source>
        <strain evidence="10">KCTC 32296</strain>
    </source>
</reference>
<feature type="binding site" evidence="8">
    <location>
        <position position="97"/>
    </location>
    <ligand>
        <name>Mg(2+)</name>
        <dbReference type="ChEBI" id="CHEBI:18420"/>
    </ligand>
</feature>
<keyword evidence="8" id="KW-0800">Toxin</keyword>
<evidence type="ECO:0000256" key="3">
    <source>
        <dbReference type="ARBA" id="ARBA00022722"/>
    </source>
</evidence>
<evidence type="ECO:0000256" key="5">
    <source>
        <dbReference type="ARBA" id="ARBA00022801"/>
    </source>
</evidence>
<proteinExistence type="inferred from homology"/>
<keyword evidence="5 8" id="KW-0378">Hydrolase</keyword>
<dbReference type="InterPro" id="IPR050556">
    <property type="entry name" value="Type_II_TA_system_RNase"/>
</dbReference>
<dbReference type="GO" id="GO:0016787">
    <property type="term" value="F:hydrolase activity"/>
    <property type="evidence" value="ECO:0007669"/>
    <property type="project" value="UniProtKB-KW"/>
</dbReference>
<name>A0A918Q7S2_9CAUL</name>
<evidence type="ECO:0000256" key="1">
    <source>
        <dbReference type="ARBA" id="ARBA00001946"/>
    </source>
</evidence>